<reference evidence="1 2" key="1">
    <citation type="submission" date="2014-04" db="EMBL/GenBank/DDBJ databases">
        <authorList>
            <consortium name="DOE Joint Genome Institute"/>
            <person name="Kuo A."/>
            <person name="Kohler A."/>
            <person name="Jargeat P."/>
            <person name="Nagy L.G."/>
            <person name="Floudas D."/>
            <person name="Copeland A."/>
            <person name="Barry K.W."/>
            <person name="Cichocki N."/>
            <person name="Veneault-Fourrey C."/>
            <person name="LaButti K."/>
            <person name="Lindquist E.A."/>
            <person name="Lipzen A."/>
            <person name="Lundell T."/>
            <person name="Morin E."/>
            <person name="Murat C."/>
            <person name="Sun H."/>
            <person name="Tunlid A."/>
            <person name="Henrissat B."/>
            <person name="Grigoriev I.V."/>
            <person name="Hibbett D.S."/>
            <person name="Martin F."/>
            <person name="Nordberg H.P."/>
            <person name="Cantor M.N."/>
            <person name="Hua S.X."/>
        </authorList>
    </citation>
    <scope>NUCLEOTIDE SEQUENCE [LARGE SCALE GENOMIC DNA]</scope>
    <source>
        <strain evidence="1 2">Ve08.2h10</strain>
    </source>
</reference>
<evidence type="ECO:0000313" key="2">
    <source>
        <dbReference type="Proteomes" id="UP000054538"/>
    </source>
</evidence>
<dbReference type="EMBL" id="KN825257">
    <property type="protein sequence ID" value="KIK92654.1"/>
    <property type="molecule type" value="Genomic_DNA"/>
</dbReference>
<name>A0A0D0DZN5_9AGAM</name>
<accession>A0A0D0DZN5</accession>
<keyword evidence="2" id="KW-1185">Reference proteome</keyword>
<feature type="non-terminal residue" evidence="1">
    <location>
        <position position="82"/>
    </location>
</feature>
<dbReference type="HOGENOM" id="CLU_003292_9_3_1"/>
<feature type="non-terminal residue" evidence="1">
    <location>
        <position position="1"/>
    </location>
</feature>
<protein>
    <submittedName>
        <fullName evidence="1">Uncharacterized protein</fullName>
    </submittedName>
</protein>
<proteinExistence type="predicted"/>
<gene>
    <name evidence="1" type="ORF">PAXRUDRAFT_86438</name>
</gene>
<dbReference type="InParanoid" id="A0A0D0DZN5"/>
<evidence type="ECO:0000313" key="1">
    <source>
        <dbReference type="EMBL" id="KIK92654.1"/>
    </source>
</evidence>
<dbReference type="Proteomes" id="UP000054538">
    <property type="component" value="Unassembled WGS sequence"/>
</dbReference>
<sequence>GYRPLTRKKFIFVLANAATQAGTKPLQGHGIRIGSTLEYLLWDVPFNIIKVKGRWAINAFLMYLRQHAQILTPFIQALPLIH</sequence>
<organism evidence="1 2">
    <name type="scientific">Paxillus rubicundulus Ve08.2h10</name>
    <dbReference type="NCBI Taxonomy" id="930991"/>
    <lineage>
        <taxon>Eukaryota</taxon>
        <taxon>Fungi</taxon>
        <taxon>Dikarya</taxon>
        <taxon>Basidiomycota</taxon>
        <taxon>Agaricomycotina</taxon>
        <taxon>Agaricomycetes</taxon>
        <taxon>Agaricomycetidae</taxon>
        <taxon>Boletales</taxon>
        <taxon>Paxilineae</taxon>
        <taxon>Paxillaceae</taxon>
        <taxon>Paxillus</taxon>
    </lineage>
</organism>
<reference evidence="2" key="2">
    <citation type="submission" date="2015-01" db="EMBL/GenBank/DDBJ databases">
        <title>Evolutionary Origins and Diversification of the Mycorrhizal Mutualists.</title>
        <authorList>
            <consortium name="DOE Joint Genome Institute"/>
            <consortium name="Mycorrhizal Genomics Consortium"/>
            <person name="Kohler A."/>
            <person name="Kuo A."/>
            <person name="Nagy L.G."/>
            <person name="Floudas D."/>
            <person name="Copeland A."/>
            <person name="Barry K.W."/>
            <person name="Cichocki N."/>
            <person name="Veneault-Fourrey C."/>
            <person name="LaButti K."/>
            <person name="Lindquist E.A."/>
            <person name="Lipzen A."/>
            <person name="Lundell T."/>
            <person name="Morin E."/>
            <person name="Murat C."/>
            <person name="Riley R."/>
            <person name="Ohm R."/>
            <person name="Sun H."/>
            <person name="Tunlid A."/>
            <person name="Henrissat B."/>
            <person name="Grigoriev I.V."/>
            <person name="Hibbett D.S."/>
            <person name="Martin F."/>
        </authorList>
    </citation>
    <scope>NUCLEOTIDE SEQUENCE [LARGE SCALE GENOMIC DNA]</scope>
    <source>
        <strain evidence="2">Ve08.2h10</strain>
    </source>
</reference>
<dbReference type="OrthoDB" id="2678913at2759"/>
<dbReference type="AlphaFoldDB" id="A0A0D0DZN5"/>
<dbReference type="STRING" id="930991.A0A0D0DZN5"/>